<protein>
    <submittedName>
        <fullName evidence="2">Divergent polysaccharide deacetylase family protein</fullName>
    </submittedName>
</protein>
<comment type="caution">
    <text evidence="2">The sequence shown here is derived from an EMBL/GenBank/DDBJ whole genome shotgun (WGS) entry which is preliminary data.</text>
</comment>
<dbReference type="Gene3D" id="3.20.20.370">
    <property type="entry name" value="Glycoside hydrolase/deacetylase"/>
    <property type="match status" value="1"/>
</dbReference>
<feature type="signal peptide" evidence="1">
    <location>
        <begin position="1"/>
        <end position="22"/>
    </location>
</feature>
<keyword evidence="1" id="KW-0732">Signal</keyword>
<organism evidence="2 3">
    <name type="scientific">Tigheibacillus halophilus</name>
    <dbReference type="NCBI Taxonomy" id="361280"/>
    <lineage>
        <taxon>Bacteria</taxon>
        <taxon>Bacillati</taxon>
        <taxon>Bacillota</taxon>
        <taxon>Bacilli</taxon>
        <taxon>Bacillales</taxon>
        <taxon>Bacillaceae</taxon>
        <taxon>Tigheibacillus</taxon>
    </lineage>
</organism>
<accession>A0ABU5C6T9</accession>
<dbReference type="CDD" id="cd10936">
    <property type="entry name" value="CE4_DAC2"/>
    <property type="match status" value="1"/>
</dbReference>
<evidence type="ECO:0000313" key="2">
    <source>
        <dbReference type="EMBL" id="MDY0395052.1"/>
    </source>
</evidence>
<proteinExistence type="predicted"/>
<feature type="chain" id="PRO_5046472462" evidence="1">
    <location>
        <begin position="23"/>
        <end position="256"/>
    </location>
</feature>
<name>A0ABU5C6T9_9BACI</name>
<dbReference type="InterPro" id="IPR006837">
    <property type="entry name" value="Divergent_DAC"/>
</dbReference>
<dbReference type="Proteomes" id="UP001281447">
    <property type="component" value="Unassembled WGS sequence"/>
</dbReference>
<evidence type="ECO:0000256" key="1">
    <source>
        <dbReference type="SAM" id="SignalP"/>
    </source>
</evidence>
<reference evidence="2 3" key="1">
    <citation type="submission" date="2023-10" db="EMBL/GenBank/DDBJ databases">
        <title>Virgibacillus halophilus 5B73C genome.</title>
        <authorList>
            <person name="Miliotis G."/>
            <person name="Sengupta P."/>
            <person name="Hameed A."/>
            <person name="Chuvochina M."/>
            <person name="Mcdonagh F."/>
            <person name="Simpson A.C."/>
            <person name="Singh N.K."/>
            <person name="Rekha P.D."/>
            <person name="Raman K."/>
            <person name="Hugenholtz P."/>
            <person name="Venkateswaran K."/>
        </authorList>
    </citation>
    <scope>NUCLEOTIDE SEQUENCE [LARGE SCALE GENOMIC DNA]</scope>
    <source>
        <strain evidence="2 3">5B73C</strain>
    </source>
</reference>
<dbReference type="PANTHER" id="PTHR30105:SF2">
    <property type="entry name" value="DIVERGENT POLYSACCHARIDE DEACETYLASE SUPERFAMILY"/>
    <property type="match status" value="1"/>
</dbReference>
<dbReference type="SUPFAM" id="SSF88713">
    <property type="entry name" value="Glycoside hydrolase/deacetylase"/>
    <property type="match status" value="1"/>
</dbReference>
<keyword evidence="3" id="KW-1185">Reference proteome</keyword>
<dbReference type="InterPro" id="IPR011330">
    <property type="entry name" value="Glyco_hydro/deAcase_b/a-brl"/>
</dbReference>
<gene>
    <name evidence="2" type="ORF">RWE15_12275</name>
</gene>
<dbReference type="RefSeq" id="WP_390355835.1">
    <property type="nucleotide sequence ID" value="NZ_JBHUIZ010000012.1"/>
</dbReference>
<dbReference type="EMBL" id="JAWDIP010000003">
    <property type="protein sequence ID" value="MDY0395052.1"/>
    <property type="molecule type" value="Genomic_DNA"/>
</dbReference>
<sequence>MKNLTAFMLLTLLVIQPSITFAAPVDKNLAIVIDDFGNNMKGTKEILDLPFHLTIAVMPFMPTTKEDANQAYKKGHDVIIHLPMEPKSGKKSWLGPGAITSDLSNEEIRKRTENAVKNVPHAIGMNNHMGSKVMEDKRIMRIILEVCKEHGLFYLDSKTTGNSVVPELAKEIGVPVLENNVFFDDVYSVQHITKQADLVERNLSNTDQLIAIGHVGVSGLMTYSILTKYIPKYERVANIVSLSELVRQYRLLDKRL</sequence>
<dbReference type="Pfam" id="PF04748">
    <property type="entry name" value="Polysacc_deac_2"/>
    <property type="match status" value="1"/>
</dbReference>
<evidence type="ECO:0000313" key="3">
    <source>
        <dbReference type="Proteomes" id="UP001281447"/>
    </source>
</evidence>
<dbReference type="PANTHER" id="PTHR30105">
    <property type="entry name" value="UNCHARACTERIZED YIBQ-RELATED"/>
    <property type="match status" value="1"/>
</dbReference>